<proteinExistence type="predicted"/>
<evidence type="ECO:0008006" key="4">
    <source>
        <dbReference type="Google" id="ProtNLM"/>
    </source>
</evidence>
<dbReference type="EMBL" id="JAGKQM010000010">
    <property type="protein sequence ID" value="KAH0906146.1"/>
    <property type="molecule type" value="Genomic_DNA"/>
</dbReference>
<feature type="compositionally biased region" description="Polar residues" evidence="1">
    <location>
        <begin position="145"/>
        <end position="154"/>
    </location>
</feature>
<evidence type="ECO:0000313" key="2">
    <source>
        <dbReference type="EMBL" id="KAH0906146.1"/>
    </source>
</evidence>
<comment type="caution">
    <text evidence="2">The sequence shown here is derived from an EMBL/GenBank/DDBJ whole genome shotgun (WGS) entry which is preliminary data.</text>
</comment>
<feature type="region of interest" description="Disordered" evidence="1">
    <location>
        <begin position="81"/>
        <end position="170"/>
    </location>
</feature>
<protein>
    <recommendedName>
        <fullName evidence="4">RNase H type-1 domain-containing protein</fullName>
    </recommendedName>
</protein>
<dbReference type="Proteomes" id="UP000824890">
    <property type="component" value="Unassembled WGS sequence"/>
</dbReference>
<dbReference type="PANTHER" id="PTHR47074:SF53">
    <property type="entry name" value="REVERSE TRANSCRIPTASE-LIKE PROTEIN"/>
    <property type="match status" value="1"/>
</dbReference>
<reference evidence="2 3" key="1">
    <citation type="submission" date="2021-05" db="EMBL/GenBank/DDBJ databases">
        <title>Genome Assembly of Synthetic Allotetraploid Brassica napus Reveals Homoeologous Exchanges between Subgenomes.</title>
        <authorList>
            <person name="Davis J.T."/>
        </authorList>
    </citation>
    <scope>NUCLEOTIDE SEQUENCE [LARGE SCALE GENOMIC DNA]</scope>
    <source>
        <strain evidence="3">cv. Da-Ae</strain>
        <tissue evidence="2">Seedling</tissue>
    </source>
</reference>
<feature type="non-terminal residue" evidence="2">
    <location>
        <position position="1"/>
    </location>
</feature>
<gene>
    <name evidence="2" type="ORF">HID58_037973</name>
</gene>
<dbReference type="PANTHER" id="PTHR47074">
    <property type="entry name" value="BNAC02G40300D PROTEIN"/>
    <property type="match status" value="1"/>
</dbReference>
<dbReference type="InterPro" id="IPR052929">
    <property type="entry name" value="RNase_H-like_EbsB-rel"/>
</dbReference>
<name>A0ABQ8BMU0_BRANA</name>
<feature type="compositionally biased region" description="Polar residues" evidence="1">
    <location>
        <begin position="88"/>
        <end position="97"/>
    </location>
</feature>
<evidence type="ECO:0000256" key="1">
    <source>
        <dbReference type="SAM" id="MobiDB-lite"/>
    </source>
</evidence>
<evidence type="ECO:0000313" key="3">
    <source>
        <dbReference type="Proteomes" id="UP000824890"/>
    </source>
</evidence>
<feature type="compositionally biased region" description="Low complexity" evidence="1">
    <location>
        <begin position="113"/>
        <end position="123"/>
    </location>
</feature>
<accession>A0ABQ8BMU0</accession>
<organism evidence="2 3">
    <name type="scientific">Brassica napus</name>
    <name type="common">Rape</name>
    <dbReference type="NCBI Taxonomy" id="3708"/>
    <lineage>
        <taxon>Eukaryota</taxon>
        <taxon>Viridiplantae</taxon>
        <taxon>Streptophyta</taxon>
        <taxon>Embryophyta</taxon>
        <taxon>Tracheophyta</taxon>
        <taxon>Spermatophyta</taxon>
        <taxon>Magnoliopsida</taxon>
        <taxon>eudicotyledons</taxon>
        <taxon>Gunneridae</taxon>
        <taxon>Pentapetalae</taxon>
        <taxon>rosids</taxon>
        <taxon>malvids</taxon>
        <taxon>Brassicales</taxon>
        <taxon>Brassicaceae</taxon>
        <taxon>Brassiceae</taxon>
        <taxon>Brassica</taxon>
    </lineage>
</organism>
<sequence length="482" mass="53570">LPPEDRAMAMQYISHSNDTERRARILRVQQSIELEKSNPPAVLTKISHNLEKEKGHVFGYGVSESASGETRMVAHALTAPAGERIHSSSEVQLSGESISPAPAPKRPAVFTIGVSGSSQTGSSRGRRNGRNRPPAWVRHIRPAKNAQSKSTPVHEQSDEGAPSSKRKAEGWELKKLSQEGGVVTLMSRPPMYRQNSIVDLTLLVSDLRLPNSSAWDIQKVFDTFTEEDAARILKIKLSLDKQDTDVWGFTKDGVYTTRSGYKMLSSIIKSFPWILWNLWKGRNALMFEKTRISASSMVTKALEEAEIWNKVNSNVLACEEVQVQPPTVQNIWTKPPLGSIKCNIGMAWSSLGPFTGASWITRDSCGRPIHHSRRAFCSSAYKRESDLKSLLWAIEAMGSLRVKKVIFEASSFEVRQSLLHPYHYMDLLPLIQRILALLHCFENNSVAQAIAESVVIGARSQSYVGSGGPLWLQQLIQQEAGN</sequence>
<keyword evidence="3" id="KW-1185">Reference proteome</keyword>